<dbReference type="SUPFAM" id="SSF52058">
    <property type="entry name" value="L domain-like"/>
    <property type="match status" value="1"/>
</dbReference>
<dbReference type="EMBL" id="DF974318">
    <property type="protein sequence ID" value="GAU47473.1"/>
    <property type="molecule type" value="Genomic_DNA"/>
</dbReference>
<sequence length="133" mass="15064">MSAYEKCCFDADNGGSKAFSHLREFHIESFPKLTGNLPSSLPSLTLLVIRDCKHLLCPLPKSSSLRVLNIQNCQKLEFRIESSTMRPLRNQISNKLMEGKQNHSDPLLQGWNGRSSLWTQSLIKLDTMLVSMD</sequence>
<organism evidence="1 2">
    <name type="scientific">Trifolium subterraneum</name>
    <name type="common">Subterranean clover</name>
    <dbReference type="NCBI Taxonomy" id="3900"/>
    <lineage>
        <taxon>Eukaryota</taxon>
        <taxon>Viridiplantae</taxon>
        <taxon>Streptophyta</taxon>
        <taxon>Embryophyta</taxon>
        <taxon>Tracheophyta</taxon>
        <taxon>Spermatophyta</taxon>
        <taxon>Magnoliopsida</taxon>
        <taxon>eudicotyledons</taxon>
        <taxon>Gunneridae</taxon>
        <taxon>Pentapetalae</taxon>
        <taxon>rosids</taxon>
        <taxon>fabids</taxon>
        <taxon>Fabales</taxon>
        <taxon>Fabaceae</taxon>
        <taxon>Papilionoideae</taxon>
        <taxon>50 kb inversion clade</taxon>
        <taxon>NPAAA clade</taxon>
        <taxon>Hologalegina</taxon>
        <taxon>IRL clade</taxon>
        <taxon>Trifolieae</taxon>
        <taxon>Trifolium</taxon>
    </lineage>
</organism>
<dbReference type="Proteomes" id="UP000242715">
    <property type="component" value="Unassembled WGS sequence"/>
</dbReference>
<keyword evidence="2" id="KW-1185">Reference proteome</keyword>
<accession>A0A2Z6NZ53</accession>
<evidence type="ECO:0000313" key="1">
    <source>
        <dbReference type="EMBL" id="GAU47473.1"/>
    </source>
</evidence>
<proteinExistence type="predicted"/>
<name>A0A2Z6NZ53_TRISU</name>
<evidence type="ECO:0000313" key="2">
    <source>
        <dbReference type="Proteomes" id="UP000242715"/>
    </source>
</evidence>
<dbReference type="AlphaFoldDB" id="A0A2Z6NZ53"/>
<gene>
    <name evidence="1" type="ORF">TSUD_371720</name>
</gene>
<protein>
    <submittedName>
        <fullName evidence="1">Uncharacterized protein</fullName>
    </submittedName>
</protein>
<reference evidence="2" key="1">
    <citation type="journal article" date="2017" name="Front. Plant Sci.">
        <title>Climate Clever Clovers: New Paradigm to Reduce the Environmental Footprint of Ruminants by Breeding Low Methanogenic Forages Utilizing Haplotype Variation.</title>
        <authorList>
            <person name="Kaur P."/>
            <person name="Appels R."/>
            <person name="Bayer P.E."/>
            <person name="Keeble-Gagnere G."/>
            <person name="Wang J."/>
            <person name="Hirakawa H."/>
            <person name="Shirasawa K."/>
            <person name="Vercoe P."/>
            <person name="Stefanova K."/>
            <person name="Durmic Z."/>
            <person name="Nichols P."/>
            <person name="Revell C."/>
            <person name="Isobe S.N."/>
            <person name="Edwards D."/>
            <person name="Erskine W."/>
        </authorList>
    </citation>
    <scope>NUCLEOTIDE SEQUENCE [LARGE SCALE GENOMIC DNA]</scope>
    <source>
        <strain evidence="2">cv. Daliak</strain>
    </source>
</reference>